<name>A0AC61QXA9_9FIRM</name>
<proteinExistence type="predicted"/>
<protein>
    <submittedName>
        <fullName evidence="1">Uncharacterized protein</fullName>
    </submittedName>
</protein>
<reference evidence="1" key="1">
    <citation type="submission" date="2019-04" db="EMBL/GenBank/DDBJ databases">
        <title>Microbes associate with the intestines of laboratory mice.</title>
        <authorList>
            <person name="Navarre W."/>
            <person name="Wong E."/>
            <person name="Huang K."/>
            <person name="Tropini C."/>
            <person name="Ng K."/>
            <person name="Yu B."/>
        </authorList>
    </citation>
    <scope>NUCLEOTIDE SEQUENCE</scope>
    <source>
        <strain evidence="1">NM72_1-8</strain>
    </source>
</reference>
<organism evidence="1 2">
    <name type="scientific">Hominisplanchenecus murintestinalis</name>
    <dbReference type="NCBI Taxonomy" id="2941517"/>
    <lineage>
        <taxon>Bacteria</taxon>
        <taxon>Bacillati</taxon>
        <taxon>Bacillota</taxon>
        <taxon>Clostridia</taxon>
        <taxon>Lachnospirales</taxon>
        <taxon>Lachnospiraceae</taxon>
        <taxon>Hominisplanchenecus</taxon>
    </lineage>
</organism>
<dbReference type="Proteomes" id="UP000307720">
    <property type="component" value="Unassembled WGS sequence"/>
</dbReference>
<evidence type="ECO:0000313" key="2">
    <source>
        <dbReference type="Proteomes" id="UP000307720"/>
    </source>
</evidence>
<sequence length="133" mass="15299">MTATYEEYLNTERSLTFKEMQNIHSQMLADIGRDADAGEIYKELTAAATKYAAICAKWPMLNREEKAELDSRRTSCHDSVIVKFNMLARYLKKQGKEAGWRDCLGDEKENPYDRKRIGDFACYLAFVNGLNAR</sequence>
<accession>A0AC61QXA9</accession>
<dbReference type="EMBL" id="SRZB01000029">
    <property type="protein sequence ID" value="TGX97584.1"/>
    <property type="molecule type" value="Genomic_DNA"/>
</dbReference>
<gene>
    <name evidence="1" type="ORF">E5357_12175</name>
</gene>
<comment type="caution">
    <text evidence="1">The sequence shown here is derived from an EMBL/GenBank/DDBJ whole genome shotgun (WGS) entry which is preliminary data.</text>
</comment>
<evidence type="ECO:0000313" key="1">
    <source>
        <dbReference type="EMBL" id="TGX97584.1"/>
    </source>
</evidence>
<keyword evidence="2" id="KW-1185">Reference proteome</keyword>